<dbReference type="Proteomes" id="UP000234752">
    <property type="component" value="Chromosome eg_1"/>
</dbReference>
<dbReference type="RefSeq" id="WP_102111108.1">
    <property type="nucleotide sequence ID" value="NZ_CP025611.1"/>
</dbReference>
<evidence type="ECO:0008006" key="3">
    <source>
        <dbReference type="Google" id="ProtNLM"/>
    </source>
</evidence>
<evidence type="ECO:0000313" key="1">
    <source>
        <dbReference type="EMBL" id="AUN29372.1"/>
    </source>
</evidence>
<dbReference type="OrthoDB" id="8449511at2"/>
<sequence>MFKLLQRSPPMPPPIPATSRLREFQDYWSGIGAEGVIPGRQHIQPGDIPGLLPYILILDYTNGQYRCRLAGTAIVEGLGQELTGRVLDDELLGSAFAGWFRRLETVRRQARPLSGEENLWWLSRSYRNFHWLCLPLASDGRRVDKLLMCIDWT</sequence>
<protein>
    <recommendedName>
        <fullName evidence="3">PAS domain-containing protein</fullName>
    </recommendedName>
</protein>
<keyword evidence="2" id="KW-1185">Reference proteome</keyword>
<reference evidence="1 2" key="1">
    <citation type="submission" date="2017-12" db="EMBL/GenBank/DDBJ databases">
        <title>Genomes of bacteria within cyanobacterial aggregates.</title>
        <authorList>
            <person name="Cai H."/>
        </authorList>
    </citation>
    <scope>NUCLEOTIDE SEQUENCE [LARGE SCALE GENOMIC DNA]</scope>
    <source>
        <strain evidence="1 2">TH16</strain>
    </source>
</reference>
<organism evidence="1 2">
    <name type="scientific">Niveispirillum cyanobacteriorum</name>
    <dbReference type="NCBI Taxonomy" id="1612173"/>
    <lineage>
        <taxon>Bacteria</taxon>
        <taxon>Pseudomonadati</taxon>
        <taxon>Pseudomonadota</taxon>
        <taxon>Alphaproteobacteria</taxon>
        <taxon>Rhodospirillales</taxon>
        <taxon>Azospirillaceae</taxon>
        <taxon>Niveispirillum</taxon>
    </lineage>
</organism>
<dbReference type="InterPro" id="IPR009922">
    <property type="entry name" value="DUF1457"/>
</dbReference>
<dbReference type="EMBL" id="CP025611">
    <property type="protein sequence ID" value="AUN29372.1"/>
    <property type="molecule type" value="Genomic_DNA"/>
</dbReference>
<name>A0A2K9N8Q3_9PROT</name>
<dbReference type="Pfam" id="PF07310">
    <property type="entry name" value="PAS_5"/>
    <property type="match status" value="1"/>
</dbReference>
<dbReference type="AlphaFoldDB" id="A0A2K9N8Q3"/>
<gene>
    <name evidence="1" type="ORF">C0V82_03300</name>
</gene>
<accession>A0A2K9N8Q3</accession>
<evidence type="ECO:0000313" key="2">
    <source>
        <dbReference type="Proteomes" id="UP000234752"/>
    </source>
</evidence>
<dbReference type="KEGG" id="ncb:C0V82_03300"/>
<proteinExistence type="predicted"/>